<organism evidence="1 2">
    <name type="scientific">Ponticoccus alexandrii</name>
    <dbReference type="NCBI Taxonomy" id="1943633"/>
    <lineage>
        <taxon>Bacteria</taxon>
        <taxon>Pseudomonadati</taxon>
        <taxon>Pseudomonadota</taxon>
        <taxon>Alphaproteobacteria</taxon>
        <taxon>Rhodobacterales</taxon>
        <taxon>Roseobacteraceae</taxon>
        <taxon>Ponticoccus</taxon>
    </lineage>
</organism>
<dbReference type="RefSeq" id="WP_023849662.1">
    <property type="nucleotide sequence ID" value="NZ_CP047166.1"/>
</dbReference>
<gene>
    <name evidence="1" type="ORF">GQA70_12500</name>
</gene>
<dbReference type="InterPro" id="IPR012545">
    <property type="entry name" value="DUF1697"/>
</dbReference>
<protein>
    <submittedName>
        <fullName evidence="1">DUF1697 domain-containing protein</fullName>
    </submittedName>
</protein>
<keyword evidence="2" id="KW-1185">Reference proteome</keyword>
<accession>A0ABX7FAA5</accession>
<sequence>MTATPYAAFLRAVNVGGTGKLPMADLRALIEGIGGRQPRTYIASGNAVFTHQAEAAMVQSALEAALQEYAGRPMPLLLRTPAQLTALLDSLPFPEAAPAKVAILLTDEKLSGDPQAEASHRSVEEIRPGPRALWIHYPEGMGRSKLTHPAIKSGTLRNLNTLRKVQQMAAAADEGK</sequence>
<dbReference type="PANTHER" id="PTHR36439:SF1">
    <property type="entry name" value="DUF1697 DOMAIN-CONTAINING PROTEIN"/>
    <property type="match status" value="1"/>
</dbReference>
<dbReference type="PANTHER" id="PTHR36439">
    <property type="entry name" value="BLL4334 PROTEIN"/>
    <property type="match status" value="1"/>
</dbReference>
<dbReference type="Gene3D" id="3.30.70.1280">
    <property type="entry name" value="SP0830-like domains"/>
    <property type="match status" value="1"/>
</dbReference>
<reference evidence="1 2" key="1">
    <citation type="submission" date="2019-12" db="EMBL/GenBank/DDBJ databases">
        <title>Complete Genome Sequence of a Quorum-Sensing Bacterium,Rhodobacteraceae bacterium C31, Isolated from a marine microalgae symbiotic bacteria.</title>
        <authorList>
            <person name="Zhang Y."/>
        </authorList>
    </citation>
    <scope>NUCLEOTIDE SEQUENCE [LARGE SCALE GENOMIC DNA]</scope>
    <source>
        <strain evidence="1 2">C31</strain>
    </source>
</reference>
<evidence type="ECO:0000313" key="1">
    <source>
        <dbReference type="EMBL" id="QRF67061.1"/>
    </source>
</evidence>
<name>A0ABX7FAA5_9RHOB</name>
<evidence type="ECO:0000313" key="2">
    <source>
        <dbReference type="Proteomes" id="UP000596387"/>
    </source>
</evidence>
<dbReference type="Proteomes" id="UP000596387">
    <property type="component" value="Chromosome"/>
</dbReference>
<dbReference type="PIRSF" id="PIRSF008502">
    <property type="entry name" value="UCP008502"/>
    <property type="match status" value="1"/>
</dbReference>
<dbReference type="Pfam" id="PF08002">
    <property type="entry name" value="DUF1697"/>
    <property type="match status" value="1"/>
</dbReference>
<dbReference type="SUPFAM" id="SSF160379">
    <property type="entry name" value="SP0830-like"/>
    <property type="match status" value="1"/>
</dbReference>
<proteinExistence type="predicted"/>
<dbReference type="EMBL" id="CP047166">
    <property type="protein sequence ID" value="QRF67061.1"/>
    <property type="molecule type" value="Genomic_DNA"/>
</dbReference>